<evidence type="ECO:0000256" key="1">
    <source>
        <dbReference type="ARBA" id="ARBA00004496"/>
    </source>
</evidence>
<dbReference type="PANTHER" id="PTHR21331">
    <property type="entry name" value="BRCA1-ASSOCIATED ATM ACTIVATOR 1"/>
    <property type="match status" value="1"/>
</dbReference>
<sequence>MENVVIQNKLKILFEKISDPKYVMNNYYADHFFIKINSSDPDVTSLKTWPLLPDLVIEALSHMEKYHNTVKVFLTRILGVIVQGEVHFSKIFSKKGDEIAKSFNEINSQNMDSSLRVAYMEVALSLVNHNPGIDWLLESGVWKDILSLCNENRTVFVVRQTYKFASLFLWKLNSIGNDVSIKEILTFILKPISNHDFIRIDSLTCEEEDVICKTLEPMFQILLAVVSYEDHIKTQNYIVDFLLKDFKMVPYCYVIMDRLRREDIILLITKFLFWMTIGKIFLVKPMALNVEYSREDLMELSVNYFNTIQFLIQRRCATLIFDFCNACNLIWGCIWNKPKPAMWELDGRKVELQKQLLVICLVPSVVYATYKRPSADKHDARVNDILAKIMDSSCEHTARTAYALRDLMMQLDIQSITLQSVKRLTCLKDNLNNEQANLVFQTLFYVLQEYNPINDNGELKTEENDEDDQEKVLVMTYVLDSLLSLVKNYNINWQESLEILCLYSVVFKVLKRQNLTCKFVVTALNVITITVKKFLPPNLSLLLDAKPGSPMHELGKLIYMKMHDFHWEVRDSALELLYVCTDISFIKFPPFQKQIISNDLINVAMTMVLNDHEYYVHVSALKCVGAASKVCPLWEHLKAQFPDVQEQLLSILSNNPEGIVRKEACSVLCEIYQNVKLNYNFKVTLYDHMVSAALSDFHWEVQLTALKFWKIVIQSLLNDQGMLDGTFPPVTFSRETRKIVTLNQTEIQKRLMRILEELAAIGCLTVLLKLLHDETEVEIMDTAFTIATELLDILDRYKVPKSLTPSENEPKNVNDLLNKIKLDNIHVENCVVEESDNSKKAENVIESILKADDINLLANIYERHMSLQPNEPNITSVSRTKFLRFASPFLFVSFIRSKDFKKIIEQKHNWKHGIKSLSSLLDDVLGIYEVNDEINSLDCY</sequence>
<dbReference type="OMA" id="PIHDNLY"/>
<dbReference type="PANTHER" id="PTHR21331:SF2">
    <property type="entry name" value="BRCA1-ASSOCIATED ATM ACTIVATOR 1"/>
    <property type="match status" value="1"/>
</dbReference>
<organism evidence="4 5">
    <name type="scientific">Vanessa tameamea</name>
    <name type="common">Kamehameha butterfly</name>
    <dbReference type="NCBI Taxonomy" id="334116"/>
    <lineage>
        <taxon>Eukaryota</taxon>
        <taxon>Metazoa</taxon>
        <taxon>Ecdysozoa</taxon>
        <taxon>Arthropoda</taxon>
        <taxon>Hexapoda</taxon>
        <taxon>Insecta</taxon>
        <taxon>Pterygota</taxon>
        <taxon>Neoptera</taxon>
        <taxon>Endopterygota</taxon>
        <taxon>Lepidoptera</taxon>
        <taxon>Glossata</taxon>
        <taxon>Ditrysia</taxon>
        <taxon>Papilionoidea</taxon>
        <taxon>Nymphalidae</taxon>
        <taxon>Nymphalinae</taxon>
        <taxon>Vanessa</taxon>
    </lineage>
</organism>
<name>A0A8B8ITG6_VANTA</name>
<dbReference type="GeneID" id="113402857"/>
<protein>
    <submittedName>
        <fullName evidence="5">Uncharacterized protein LOC113402857</fullName>
    </submittedName>
</protein>
<comment type="similarity">
    <text evidence="3">Belongs to the BRAT1 family.</text>
</comment>
<reference evidence="5" key="1">
    <citation type="submission" date="2025-08" db="UniProtKB">
        <authorList>
            <consortium name="RefSeq"/>
        </authorList>
    </citation>
    <scope>IDENTIFICATION</scope>
    <source>
        <tissue evidence="5">Whole body</tissue>
    </source>
</reference>
<evidence type="ECO:0000313" key="4">
    <source>
        <dbReference type="Proteomes" id="UP001652626"/>
    </source>
</evidence>
<keyword evidence="4" id="KW-1185">Reference proteome</keyword>
<dbReference type="AlphaFoldDB" id="A0A8B8ITG6"/>
<dbReference type="InterPro" id="IPR016024">
    <property type="entry name" value="ARM-type_fold"/>
</dbReference>
<dbReference type="InterPro" id="IPR038904">
    <property type="entry name" value="BRAT1"/>
</dbReference>
<dbReference type="GO" id="GO:0006974">
    <property type="term" value="P:DNA damage response"/>
    <property type="evidence" value="ECO:0007669"/>
    <property type="project" value="InterPro"/>
</dbReference>
<comment type="subcellular location">
    <subcellularLocation>
        <location evidence="1">Cytoplasm</location>
    </subcellularLocation>
</comment>
<keyword evidence="2" id="KW-0963">Cytoplasm</keyword>
<dbReference type="OrthoDB" id="10057956at2759"/>
<dbReference type="InterPro" id="IPR011989">
    <property type="entry name" value="ARM-like"/>
</dbReference>
<proteinExistence type="inferred from homology"/>
<dbReference type="GO" id="GO:0005737">
    <property type="term" value="C:cytoplasm"/>
    <property type="evidence" value="ECO:0007669"/>
    <property type="project" value="UniProtKB-SubCell"/>
</dbReference>
<evidence type="ECO:0000256" key="2">
    <source>
        <dbReference type="ARBA" id="ARBA00022490"/>
    </source>
</evidence>
<gene>
    <name evidence="5" type="primary">LOC113402857</name>
</gene>
<dbReference type="Gene3D" id="1.25.10.10">
    <property type="entry name" value="Leucine-rich Repeat Variant"/>
    <property type="match status" value="1"/>
</dbReference>
<dbReference type="GO" id="GO:0008283">
    <property type="term" value="P:cell population proliferation"/>
    <property type="evidence" value="ECO:0007669"/>
    <property type="project" value="InterPro"/>
</dbReference>
<dbReference type="GO" id="GO:0005634">
    <property type="term" value="C:nucleus"/>
    <property type="evidence" value="ECO:0007669"/>
    <property type="project" value="TreeGrafter"/>
</dbReference>
<evidence type="ECO:0000313" key="5">
    <source>
        <dbReference type="RefSeq" id="XP_026498986.2"/>
    </source>
</evidence>
<dbReference type="Proteomes" id="UP001652626">
    <property type="component" value="Chromosome 9"/>
</dbReference>
<evidence type="ECO:0000256" key="3">
    <source>
        <dbReference type="ARBA" id="ARBA00061308"/>
    </source>
</evidence>
<accession>A0A8B8ITG6</accession>
<dbReference type="RefSeq" id="XP_026498986.2">
    <property type="nucleotide sequence ID" value="XM_026643201.2"/>
</dbReference>
<dbReference type="SUPFAM" id="SSF48371">
    <property type="entry name" value="ARM repeat"/>
    <property type="match status" value="1"/>
</dbReference>